<sequence length="292" mass="34405">MLDEDETFDLLSEFIGPCNGLYLFCSTNLTMLVNPYMREYRVMPNKHFEGFYFSGLGFDTRTKDYKIIVIHCLSYNQSSYQASLYTLSSNCWREVDCTLPTSIRIYDGPGFHTFVHGAFHWLAVDDKSDYIIVAYDMADEIFRIIRFGRPQIEVEPCHYTGNICKYRESLALIFYTYKNPPSLDLLQLWVMEEYGNERSWTKHLTVGYVPHWRIYCLFGFWKDDELIVYDKDEGIVLYDLQSKEIKPVAGMIGGCRYMHVNVYEESIVSLRRDEEHNQGVHFLDMTHDPLFD</sequence>
<dbReference type="EMBL" id="CM039434">
    <property type="protein sequence ID" value="KAI4323444.1"/>
    <property type="molecule type" value="Genomic_DNA"/>
</dbReference>
<keyword evidence="2" id="KW-1185">Reference proteome</keyword>
<reference evidence="1 2" key="1">
    <citation type="journal article" date="2022" name="DNA Res.">
        <title>Chromosomal-level genome assembly of the orchid tree Bauhinia variegata (Leguminosae; Cercidoideae) supports the allotetraploid origin hypothesis of Bauhinia.</title>
        <authorList>
            <person name="Zhong Y."/>
            <person name="Chen Y."/>
            <person name="Zheng D."/>
            <person name="Pang J."/>
            <person name="Liu Y."/>
            <person name="Luo S."/>
            <person name="Meng S."/>
            <person name="Qian L."/>
            <person name="Wei D."/>
            <person name="Dai S."/>
            <person name="Zhou R."/>
        </authorList>
    </citation>
    <scope>NUCLEOTIDE SEQUENCE [LARGE SCALE GENOMIC DNA]</scope>
    <source>
        <strain evidence="1">BV-YZ2020</strain>
    </source>
</reference>
<accession>A0ACB9MHM8</accession>
<name>A0ACB9MHM8_BAUVA</name>
<organism evidence="1 2">
    <name type="scientific">Bauhinia variegata</name>
    <name type="common">Purple orchid tree</name>
    <name type="synonym">Phanera variegata</name>
    <dbReference type="NCBI Taxonomy" id="167791"/>
    <lineage>
        <taxon>Eukaryota</taxon>
        <taxon>Viridiplantae</taxon>
        <taxon>Streptophyta</taxon>
        <taxon>Embryophyta</taxon>
        <taxon>Tracheophyta</taxon>
        <taxon>Spermatophyta</taxon>
        <taxon>Magnoliopsida</taxon>
        <taxon>eudicotyledons</taxon>
        <taxon>Gunneridae</taxon>
        <taxon>Pentapetalae</taxon>
        <taxon>rosids</taxon>
        <taxon>fabids</taxon>
        <taxon>Fabales</taxon>
        <taxon>Fabaceae</taxon>
        <taxon>Cercidoideae</taxon>
        <taxon>Cercideae</taxon>
        <taxon>Bauhiniinae</taxon>
        <taxon>Bauhinia</taxon>
    </lineage>
</organism>
<protein>
    <submittedName>
        <fullName evidence="1">Uncharacterized protein</fullName>
    </submittedName>
</protein>
<evidence type="ECO:0000313" key="1">
    <source>
        <dbReference type="EMBL" id="KAI4323444.1"/>
    </source>
</evidence>
<gene>
    <name evidence="1" type="ORF">L6164_023049</name>
</gene>
<comment type="caution">
    <text evidence="1">The sequence shown here is derived from an EMBL/GenBank/DDBJ whole genome shotgun (WGS) entry which is preliminary data.</text>
</comment>
<dbReference type="Proteomes" id="UP000828941">
    <property type="component" value="Chromosome 9"/>
</dbReference>
<evidence type="ECO:0000313" key="2">
    <source>
        <dbReference type="Proteomes" id="UP000828941"/>
    </source>
</evidence>
<proteinExistence type="predicted"/>